<dbReference type="RefSeq" id="WP_183443659.1">
    <property type="nucleotide sequence ID" value="NZ_JACHXD010000022.1"/>
</dbReference>
<protein>
    <recommendedName>
        <fullName evidence="4">Lipoprotein</fullName>
    </recommendedName>
</protein>
<keyword evidence="3" id="KW-1185">Reference proteome</keyword>
<dbReference type="AlphaFoldDB" id="A0A7W5BF45"/>
<sequence length="183" mass="19424">MSVLRSLAAMACCAMACGAGQAAPLEHCGLGPGGSYPVAVLAQPAGAGDQIIELRHGGKTAALFGDGDREDSRASQLRTGCVGQGEKLLVLAGEFYSSGYPKGIVMRYRGGRVQRLDFAERAYPHMAYLSAGGIRLYIASGGPDAAKKWTVYRYDTATGPSMDEEYACCLPRPRKGETRLRLD</sequence>
<feature type="chain" id="PRO_5031283397" description="Lipoprotein" evidence="1">
    <location>
        <begin position="23"/>
        <end position="183"/>
    </location>
</feature>
<accession>A0A7W5BF45</accession>
<evidence type="ECO:0000313" key="3">
    <source>
        <dbReference type="Proteomes" id="UP000541535"/>
    </source>
</evidence>
<feature type="signal peptide" evidence="1">
    <location>
        <begin position="1"/>
        <end position="22"/>
    </location>
</feature>
<evidence type="ECO:0000313" key="2">
    <source>
        <dbReference type="EMBL" id="MBB3121989.1"/>
    </source>
</evidence>
<keyword evidence="1" id="KW-0732">Signal</keyword>
<proteinExistence type="predicted"/>
<evidence type="ECO:0000256" key="1">
    <source>
        <dbReference type="SAM" id="SignalP"/>
    </source>
</evidence>
<reference evidence="2 3" key="1">
    <citation type="submission" date="2020-08" db="EMBL/GenBank/DDBJ databases">
        <title>Genomic Encyclopedia of Type Strains, Phase III (KMG-III): the genomes of soil and plant-associated and newly described type strains.</title>
        <authorList>
            <person name="Whitman W."/>
        </authorList>
    </citation>
    <scope>NUCLEOTIDE SEQUENCE [LARGE SCALE GENOMIC DNA]</scope>
    <source>
        <strain evidence="2 3">CECT 8897</strain>
    </source>
</reference>
<comment type="caution">
    <text evidence="2">The sequence shown here is derived from an EMBL/GenBank/DDBJ whole genome shotgun (WGS) entry which is preliminary data.</text>
</comment>
<organism evidence="2 3">
    <name type="scientific">Pseudoduganella violacea</name>
    <dbReference type="NCBI Taxonomy" id="1715466"/>
    <lineage>
        <taxon>Bacteria</taxon>
        <taxon>Pseudomonadati</taxon>
        <taxon>Pseudomonadota</taxon>
        <taxon>Betaproteobacteria</taxon>
        <taxon>Burkholderiales</taxon>
        <taxon>Oxalobacteraceae</taxon>
        <taxon>Telluria group</taxon>
        <taxon>Pseudoduganella</taxon>
    </lineage>
</organism>
<evidence type="ECO:0008006" key="4">
    <source>
        <dbReference type="Google" id="ProtNLM"/>
    </source>
</evidence>
<name>A0A7W5BF45_9BURK</name>
<dbReference type="EMBL" id="JACHXD010000022">
    <property type="protein sequence ID" value="MBB3121989.1"/>
    <property type="molecule type" value="Genomic_DNA"/>
</dbReference>
<gene>
    <name evidence="2" type="ORF">FHS03_005084</name>
</gene>
<dbReference type="Proteomes" id="UP000541535">
    <property type="component" value="Unassembled WGS sequence"/>
</dbReference>